<protein>
    <submittedName>
        <fullName evidence="2">Uncharacterized protein</fullName>
    </submittedName>
</protein>
<organism evidence="2 3">
    <name type="scientific">Cyclotella atomus</name>
    <dbReference type="NCBI Taxonomy" id="382360"/>
    <lineage>
        <taxon>Eukaryota</taxon>
        <taxon>Sar</taxon>
        <taxon>Stramenopiles</taxon>
        <taxon>Ochrophyta</taxon>
        <taxon>Bacillariophyta</taxon>
        <taxon>Coscinodiscophyceae</taxon>
        <taxon>Thalassiosirophycidae</taxon>
        <taxon>Stephanodiscales</taxon>
        <taxon>Stephanodiscaceae</taxon>
        <taxon>Cyclotella</taxon>
    </lineage>
</organism>
<dbReference type="EMBL" id="JALLPJ020001190">
    <property type="protein sequence ID" value="KAL3774507.1"/>
    <property type="molecule type" value="Genomic_DNA"/>
</dbReference>
<dbReference type="AlphaFoldDB" id="A0ABD3NEY6"/>
<comment type="caution">
    <text evidence="2">The sequence shown here is derived from an EMBL/GenBank/DDBJ whole genome shotgun (WGS) entry which is preliminary data.</text>
</comment>
<evidence type="ECO:0000313" key="3">
    <source>
        <dbReference type="Proteomes" id="UP001530400"/>
    </source>
</evidence>
<name>A0ABD3NEY6_9STRA</name>
<accession>A0ABD3NEY6</accession>
<dbReference type="Proteomes" id="UP001530400">
    <property type="component" value="Unassembled WGS sequence"/>
</dbReference>
<evidence type="ECO:0000256" key="1">
    <source>
        <dbReference type="SAM" id="MobiDB-lite"/>
    </source>
</evidence>
<keyword evidence="3" id="KW-1185">Reference proteome</keyword>
<proteinExistence type="predicted"/>
<feature type="region of interest" description="Disordered" evidence="1">
    <location>
        <begin position="63"/>
        <end position="84"/>
    </location>
</feature>
<reference evidence="2 3" key="1">
    <citation type="submission" date="2024-10" db="EMBL/GenBank/DDBJ databases">
        <title>Updated reference genomes for cyclostephanoid diatoms.</title>
        <authorList>
            <person name="Roberts W.R."/>
            <person name="Alverson A.J."/>
        </authorList>
    </citation>
    <scope>NUCLEOTIDE SEQUENCE [LARGE SCALE GENOMIC DNA]</scope>
    <source>
        <strain evidence="2 3">AJA010-31</strain>
    </source>
</reference>
<gene>
    <name evidence="2" type="ORF">ACHAWO_012216</name>
</gene>
<evidence type="ECO:0000313" key="2">
    <source>
        <dbReference type="EMBL" id="KAL3774507.1"/>
    </source>
</evidence>
<sequence length="812" mass="90711">MAAKQAYLGIQDAARKADRCSQQPRAWAGAVVHVVEDKGVICSDDLVGSNGIDIVEHDEDEAAARHSLGKKVGPTPPHAPPGGLTPVAPRLREDLKELLWLSKPASPPLRILLLVPQERSTLWSATVESESLNFQELSNLLEDLESKAATGNLADTEVFLFTDNSTAESAFYKGSSSSKKLHSLVLRLDKVALEYSIILHVMHVAGTRMIAQGTNGCSRGVLMEGVMAGKSMLLFIDLDKSAFARSRDLLGWVRSWCGVRDINPLTPEEWFLEGHGISGGQKDKHGIWIPEHEPAGQIYLWAPPPAVADAMLEDLLKARHKRTDTCHLIVIPRLMSPRWRRLFHKVVDVSFVVDPGVSFWPAIMFEPLFVGIIFPFIRHRPWALKRAPLMVEVGRELRQVYKEGDVIGGRVLLKLLKLAKRDDDGAVWEGQEERSGRLNTAVAGVHSVLAFQCEICWIRNLESRDLDPIAYRNYISCIRRANLDAINGRAAGTIKNHVDHLKATEERCKEMNHTPDFPQRGPLPVSDPVGMGCAVDMLYRSLTAKGLQPVHSTSWFGDFLTGARDRMGYDTKNQKAVPISVIIRQLEMIEADIDNAESQEQAHFLVKIAMLVTIFTSASLRGHEGFYLDIAATRKHLPTGKDGIIPGKALTTKLMTEKEARNLPQVCIFTLGKFEGVTGECYHSIIVANESTSGLRLRFWLEKSMEVCHNKGRTSGYAFNNSDGSRPSPTEYNAIVWQYFQAIQEEEDNLVDPNIDVIRFGISRTYRKSSESMARAAGIPKDQVETMNREQKERCRSSIWRITTLMQNNWVC</sequence>